<dbReference type="SUPFAM" id="SSF49329">
    <property type="entry name" value="Cu,Zn superoxide dismutase-like"/>
    <property type="match status" value="1"/>
</dbReference>
<dbReference type="InterPro" id="IPR018152">
    <property type="entry name" value="SOD_Cu/Zn_BS"/>
</dbReference>
<gene>
    <name evidence="3" type="ORF">GCM10010449_27830</name>
</gene>
<dbReference type="Proteomes" id="UP001501637">
    <property type="component" value="Unassembled WGS sequence"/>
</dbReference>
<evidence type="ECO:0008006" key="5">
    <source>
        <dbReference type="Google" id="ProtNLM"/>
    </source>
</evidence>
<accession>A0ABP6MGD0</accession>
<dbReference type="PROSITE" id="PS00332">
    <property type="entry name" value="SOD_CU_ZN_2"/>
    <property type="match status" value="1"/>
</dbReference>
<feature type="chain" id="PRO_5046453095" description="Superoxide dismutase" evidence="2">
    <location>
        <begin position="17"/>
        <end position="185"/>
    </location>
</feature>
<evidence type="ECO:0000313" key="3">
    <source>
        <dbReference type="EMBL" id="GAA3103198.1"/>
    </source>
</evidence>
<comment type="caution">
    <text evidence="3">The sequence shown here is derived from an EMBL/GenBank/DDBJ whole genome shotgun (WGS) entry which is preliminary data.</text>
</comment>
<sequence>MVAGMLAGAVATAVLAAGGGAVGGDATPCYEMRVGARFAPPTAFISSSAITYDKKLVPAGSSIEVEQRGRPGDMAVKVRVKGMKPGHAYGAHVHQKPCGPDPAAAGGHYQHREDPVQPSEDPAYVNAENEVWLDFTADRNGSGKATARHGWEFRPGGAGSVVLHREQGGAGDRVACFTVPFAPVG</sequence>
<keyword evidence="2" id="KW-0732">Signal</keyword>
<comment type="similarity">
    <text evidence="1">Belongs to the Cu-Zn superoxide dismutase family.</text>
</comment>
<evidence type="ECO:0000313" key="4">
    <source>
        <dbReference type="Proteomes" id="UP001501637"/>
    </source>
</evidence>
<dbReference type="EMBL" id="BAAAUG010000041">
    <property type="protein sequence ID" value="GAA3103198.1"/>
    <property type="molecule type" value="Genomic_DNA"/>
</dbReference>
<evidence type="ECO:0000256" key="1">
    <source>
        <dbReference type="ARBA" id="ARBA00010457"/>
    </source>
</evidence>
<name>A0ABP6MGD0_9ACTN</name>
<organism evidence="3 4">
    <name type="scientific">Streptomyces rectiviolaceus</name>
    <dbReference type="NCBI Taxonomy" id="332591"/>
    <lineage>
        <taxon>Bacteria</taxon>
        <taxon>Bacillati</taxon>
        <taxon>Actinomycetota</taxon>
        <taxon>Actinomycetes</taxon>
        <taxon>Kitasatosporales</taxon>
        <taxon>Streptomycetaceae</taxon>
        <taxon>Streptomyces</taxon>
    </lineage>
</organism>
<keyword evidence="4" id="KW-1185">Reference proteome</keyword>
<reference evidence="4" key="1">
    <citation type="journal article" date="2019" name="Int. J. Syst. Evol. Microbiol.">
        <title>The Global Catalogue of Microorganisms (GCM) 10K type strain sequencing project: providing services to taxonomists for standard genome sequencing and annotation.</title>
        <authorList>
            <consortium name="The Broad Institute Genomics Platform"/>
            <consortium name="The Broad Institute Genome Sequencing Center for Infectious Disease"/>
            <person name="Wu L."/>
            <person name="Ma J."/>
        </authorList>
    </citation>
    <scope>NUCLEOTIDE SEQUENCE [LARGE SCALE GENOMIC DNA]</scope>
    <source>
        <strain evidence="4">JCM 9092</strain>
    </source>
</reference>
<dbReference type="Gene3D" id="2.60.40.200">
    <property type="entry name" value="Superoxide dismutase, copper/zinc binding domain"/>
    <property type="match status" value="1"/>
</dbReference>
<proteinExistence type="inferred from homology"/>
<dbReference type="RefSeq" id="WP_344521073.1">
    <property type="nucleotide sequence ID" value="NZ_BAAAUG010000041.1"/>
</dbReference>
<dbReference type="InterPro" id="IPR036423">
    <property type="entry name" value="SOD-like_Cu/Zn_dom_sf"/>
</dbReference>
<feature type="signal peptide" evidence="2">
    <location>
        <begin position="1"/>
        <end position="16"/>
    </location>
</feature>
<evidence type="ECO:0000256" key="2">
    <source>
        <dbReference type="SAM" id="SignalP"/>
    </source>
</evidence>
<protein>
    <recommendedName>
        <fullName evidence="5">Superoxide dismutase</fullName>
    </recommendedName>
</protein>